<evidence type="ECO:0000259" key="5">
    <source>
        <dbReference type="Pfam" id="PF00884"/>
    </source>
</evidence>
<comment type="similarity">
    <text evidence="1">Belongs to the sulfatase family.</text>
</comment>
<dbReference type="PANTHER" id="PTHR45953">
    <property type="entry name" value="IDURONATE 2-SULFATASE"/>
    <property type="match status" value="1"/>
</dbReference>
<feature type="domain" description="Sulfatase N-terminal" evidence="5">
    <location>
        <begin position="82"/>
        <end position="405"/>
    </location>
</feature>
<dbReference type="Gene3D" id="3.40.720.10">
    <property type="entry name" value="Alkaline Phosphatase, subunit A"/>
    <property type="match status" value="1"/>
</dbReference>
<evidence type="ECO:0000256" key="4">
    <source>
        <dbReference type="SAM" id="Phobius"/>
    </source>
</evidence>
<evidence type="ECO:0000256" key="2">
    <source>
        <dbReference type="ARBA" id="ARBA00022723"/>
    </source>
</evidence>
<keyword evidence="4" id="KW-1133">Transmembrane helix</keyword>
<protein>
    <recommendedName>
        <fullName evidence="5">Sulfatase N-terminal domain-containing protein</fullName>
    </recommendedName>
</protein>
<dbReference type="InterPro" id="IPR000917">
    <property type="entry name" value="Sulfatase_N"/>
</dbReference>
<dbReference type="InterPro" id="IPR024607">
    <property type="entry name" value="Sulfatase_CS"/>
</dbReference>
<dbReference type="Pfam" id="PF00884">
    <property type="entry name" value="Sulfatase"/>
    <property type="match status" value="1"/>
</dbReference>
<evidence type="ECO:0000256" key="1">
    <source>
        <dbReference type="ARBA" id="ARBA00008779"/>
    </source>
</evidence>
<evidence type="ECO:0000313" key="6">
    <source>
        <dbReference type="EMBL" id="CAE0437056.1"/>
    </source>
</evidence>
<feature type="transmembrane region" description="Helical" evidence="4">
    <location>
        <begin position="26"/>
        <end position="44"/>
    </location>
</feature>
<dbReference type="PROSITE" id="PS00523">
    <property type="entry name" value="SULFATASE_1"/>
    <property type="match status" value="1"/>
</dbReference>
<gene>
    <name evidence="6" type="ORF">ASTO00021_LOCUS7298</name>
</gene>
<dbReference type="SUPFAM" id="SSF53649">
    <property type="entry name" value="Alkaline phosphatase-like"/>
    <property type="match status" value="1"/>
</dbReference>
<keyword evidence="3" id="KW-0378">Hydrolase</keyword>
<keyword evidence="4" id="KW-0812">Transmembrane</keyword>
<dbReference type="GO" id="GO:0005737">
    <property type="term" value="C:cytoplasm"/>
    <property type="evidence" value="ECO:0007669"/>
    <property type="project" value="TreeGrafter"/>
</dbReference>
<evidence type="ECO:0000256" key="3">
    <source>
        <dbReference type="ARBA" id="ARBA00022801"/>
    </source>
</evidence>
<reference evidence="6" key="1">
    <citation type="submission" date="2021-01" db="EMBL/GenBank/DDBJ databases">
        <authorList>
            <person name="Corre E."/>
            <person name="Pelletier E."/>
            <person name="Niang G."/>
            <person name="Scheremetjew M."/>
            <person name="Finn R."/>
            <person name="Kale V."/>
            <person name="Holt S."/>
            <person name="Cochrane G."/>
            <person name="Meng A."/>
            <person name="Brown T."/>
            <person name="Cohen L."/>
        </authorList>
    </citation>
    <scope>NUCLEOTIDE SEQUENCE</scope>
    <source>
        <strain evidence="6">GSBS06</strain>
    </source>
</reference>
<dbReference type="InterPro" id="IPR017850">
    <property type="entry name" value="Alkaline_phosphatase_core_sf"/>
</dbReference>
<organism evidence="6">
    <name type="scientific">Aplanochytrium stocchinoi</name>
    <dbReference type="NCBI Taxonomy" id="215587"/>
    <lineage>
        <taxon>Eukaryota</taxon>
        <taxon>Sar</taxon>
        <taxon>Stramenopiles</taxon>
        <taxon>Bigyra</taxon>
        <taxon>Labyrinthulomycetes</taxon>
        <taxon>Thraustochytrida</taxon>
        <taxon>Thraustochytriidae</taxon>
        <taxon>Aplanochytrium</taxon>
    </lineage>
</organism>
<sequence length="405" mass="46396">MHALAKLTKSSILAGRKGRIEMAGDWLLRLCFCIFIITVCGNEITTGYVSQSPKGATASFLQSTEAVHDEYSSNTVETRSRRNIMFIMTDQMRYDARSDTITPNLNRLGREGAEFINGYSSTPTCTPARSAILTGRSPWFHGLLGYDGSVATSFPQGEYIRKLDQLGYKTVVIGKDHFGWDLTTDKAVPHGLEETMVYDGNMVFDDYHRWFQEQKPGEDVDCGKKYHNSWKSYIYCYDKFYHPTSWTGRNAVRFLKDHHNSNITNPNQPFFLKVSFHRPHSPYDPPSSYYDAVPASAVKPPIVGGSWDKTYSQKQNGCSPENNDAWCGNMPMEEIMKSRRAYLANIMFVDEEIGKIVDALKKFKFLDKTFIVFVSDHGDGQGEHYHWRKSYPYEFSSHIPFLVWW</sequence>
<keyword evidence="2" id="KW-0479">Metal-binding</keyword>
<proteinExistence type="inferred from homology"/>
<dbReference type="CDD" id="cd16022">
    <property type="entry name" value="sulfatase_like"/>
    <property type="match status" value="1"/>
</dbReference>
<keyword evidence="4" id="KW-0472">Membrane</keyword>
<dbReference type="EMBL" id="HBIN01009795">
    <property type="protein sequence ID" value="CAE0437056.1"/>
    <property type="molecule type" value="Transcribed_RNA"/>
</dbReference>
<dbReference type="GO" id="GO:0008484">
    <property type="term" value="F:sulfuric ester hydrolase activity"/>
    <property type="evidence" value="ECO:0007669"/>
    <property type="project" value="TreeGrafter"/>
</dbReference>
<dbReference type="AlphaFoldDB" id="A0A7S3PFV3"/>
<dbReference type="PANTHER" id="PTHR45953:SF1">
    <property type="entry name" value="IDURONATE 2-SULFATASE"/>
    <property type="match status" value="1"/>
</dbReference>
<dbReference type="GO" id="GO:0046872">
    <property type="term" value="F:metal ion binding"/>
    <property type="evidence" value="ECO:0007669"/>
    <property type="project" value="UniProtKB-KW"/>
</dbReference>
<accession>A0A7S3PFV3</accession>
<name>A0A7S3PFV3_9STRA</name>